<evidence type="ECO:0000256" key="4">
    <source>
        <dbReference type="ARBA" id="ARBA00021581"/>
    </source>
</evidence>
<dbReference type="PANTHER" id="PTHR30622:SF3">
    <property type="entry name" value="UNDECAPRENYL-DIPHOSPHATASE"/>
    <property type="match status" value="1"/>
</dbReference>
<evidence type="ECO:0000256" key="6">
    <source>
        <dbReference type="ARBA" id="ARBA00022692"/>
    </source>
</evidence>
<evidence type="ECO:0000256" key="8">
    <source>
        <dbReference type="ARBA" id="ARBA00022989"/>
    </source>
</evidence>
<name>T1AV01_9ZZZZ</name>
<reference evidence="13" key="2">
    <citation type="journal article" date="2014" name="ISME J.">
        <title>Microbial stratification in low pH oxic and suboxic macroscopic growths along an acid mine drainage.</title>
        <authorList>
            <person name="Mendez-Garcia C."/>
            <person name="Mesa V."/>
            <person name="Sprenger R.R."/>
            <person name="Richter M."/>
            <person name="Diez M.S."/>
            <person name="Solano J."/>
            <person name="Bargiela R."/>
            <person name="Golyshina O.V."/>
            <person name="Manteca A."/>
            <person name="Ramos J.L."/>
            <person name="Gallego J.R."/>
            <person name="Llorente I."/>
            <person name="Martins Dos Santos V.A."/>
            <person name="Jensen O.N."/>
            <person name="Pelaez A.I."/>
            <person name="Sanchez J."/>
            <person name="Ferrer M."/>
        </authorList>
    </citation>
    <scope>NUCLEOTIDE SEQUENCE</scope>
</reference>
<dbReference type="GO" id="GO:0005886">
    <property type="term" value="C:plasma membrane"/>
    <property type="evidence" value="ECO:0007669"/>
    <property type="project" value="UniProtKB-SubCell"/>
</dbReference>
<accession>T1AV01</accession>
<evidence type="ECO:0000256" key="11">
    <source>
        <dbReference type="ARBA" id="ARBA00047594"/>
    </source>
</evidence>
<feature type="transmembrane region" description="Helical" evidence="12">
    <location>
        <begin position="6"/>
        <end position="29"/>
    </location>
</feature>
<evidence type="ECO:0000256" key="3">
    <source>
        <dbReference type="ARBA" id="ARBA00012374"/>
    </source>
</evidence>
<evidence type="ECO:0000256" key="5">
    <source>
        <dbReference type="ARBA" id="ARBA00022475"/>
    </source>
</evidence>
<evidence type="ECO:0000256" key="7">
    <source>
        <dbReference type="ARBA" id="ARBA00022801"/>
    </source>
</evidence>
<evidence type="ECO:0000256" key="10">
    <source>
        <dbReference type="ARBA" id="ARBA00032707"/>
    </source>
</evidence>
<sequence length="266" mass="28685">MLIPWNAILLGIIEGITEFLPISSTGHLLIAEQWLGARSDLFNVVVQSGAILAVTLVYWRRLWTLAWGLGERANRVYVGKLLLAFAVTAVLGFIAVQLGFKLPVSVRPVAWALLLGGVWMLAAEAIAARLKPGREVSWAVALVVGVAQMIAGIFPGLSRSASTIFAAMLAGTRDRSAATEFSFIVGIPTMYAAGAYELWHTLRHGGAAHEHWGALGAAFVASTITAFVAVKWLLGYIKTHRYTLFAWYRIALGAALFGALGLGWMH</sequence>
<dbReference type="EMBL" id="AUZX01006946">
    <property type="protein sequence ID" value="EQD61342.1"/>
    <property type="molecule type" value="Genomic_DNA"/>
</dbReference>
<comment type="similarity">
    <text evidence="2">Belongs to the UppP family.</text>
</comment>
<keyword evidence="9 12" id="KW-0472">Membrane</keyword>
<dbReference type="InterPro" id="IPR003824">
    <property type="entry name" value="UppP"/>
</dbReference>
<dbReference type="EC" id="3.6.1.27" evidence="3"/>
<dbReference type="PANTHER" id="PTHR30622">
    <property type="entry name" value="UNDECAPRENYL-DIPHOSPHATASE"/>
    <property type="match status" value="1"/>
</dbReference>
<organism evidence="13">
    <name type="scientific">mine drainage metagenome</name>
    <dbReference type="NCBI Taxonomy" id="410659"/>
    <lineage>
        <taxon>unclassified sequences</taxon>
        <taxon>metagenomes</taxon>
        <taxon>ecological metagenomes</taxon>
    </lineage>
</organism>
<comment type="catalytic activity">
    <reaction evidence="11">
        <text>di-trans,octa-cis-undecaprenyl diphosphate + H2O = di-trans,octa-cis-undecaprenyl phosphate + phosphate + H(+)</text>
        <dbReference type="Rhea" id="RHEA:28094"/>
        <dbReference type="ChEBI" id="CHEBI:15377"/>
        <dbReference type="ChEBI" id="CHEBI:15378"/>
        <dbReference type="ChEBI" id="CHEBI:43474"/>
        <dbReference type="ChEBI" id="CHEBI:58405"/>
        <dbReference type="ChEBI" id="CHEBI:60392"/>
        <dbReference type="EC" id="3.6.1.27"/>
    </reaction>
</comment>
<feature type="transmembrane region" description="Helical" evidence="12">
    <location>
        <begin position="136"/>
        <end position="157"/>
    </location>
</feature>
<keyword evidence="8 12" id="KW-1133">Transmembrane helix</keyword>
<evidence type="ECO:0000256" key="9">
    <source>
        <dbReference type="ARBA" id="ARBA00023136"/>
    </source>
</evidence>
<feature type="transmembrane region" description="Helical" evidence="12">
    <location>
        <begin position="41"/>
        <end position="61"/>
    </location>
</feature>
<gene>
    <name evidence="13" type="ORF">B1A_09737</name>
</gene>
<evidence type="ECO:0000313" key="13">
    <source>
        <dbReference type="EMBL" id="EQD61342.1"/>
    </source>
</evidence>
<evidence type="ECO:0000256" key="2">
    <source>
        <dbReference type="ARBA" id="ARBA00010621"/>
    </source>
</evidence>
<keyword evidence="7" id="KW-0378">Hydrolase</keyword>
<reference evidence="13" key="1">
    <citation type="submission" date="2013-08" db="EMBL/GenBank/DDBJ databases">
        <authorList>
            <person name="Mendez C."/>
            <person name="Richter M."/>
            <person name="Ferrer M."/>
            <person name="Sanchez J."/>
        </authorList>
    </citation>
    <scope>NUCLEOTIDE SEQUENCE</scope>
</reference>
<proteinExistence type="inferred from homology"/>
<comment type="caution">
    <text evidence="13">The sequence shown here is derived from an EMBL/GenBank/DDBJ whole genome shotgun (WGS) entry which is preliminary data.</text>
</comment>
<feature type="transmembrane region" description="Helical" evidence="12">
    <location>
        <begin position="178"/>
        <end position="199"/>
    </location>
</feature>
<dbReference type="Pfam" id="PF02673">
    <property type="entry name" value="BacA"/>
    <property type="match status" value="1"/>
</dbReference>
<keyword evidence="6 12" id="KW-0812">Transmembrane</keyword>
<comment type="subcellular location">
    <subcellularLocation>
        <location evidence="1">Cell membrane</location>
        <topology evidence="1">Multi-pass membrane protein</topology>
    </subcellularLocation>
</comment>
<feature type="transmembrane region" description="Helical" evidence="12">
    <location>
        <begin position="211"/>
        <end position="234"/>
    </location>
</feature>
<feature type="transmembrane region" description="Helical" evidence="12">
    <location>
        <begin position="246"/>
        <end position="265"/>
    </location>
</feature>
<dbReference type="GO" id="GO:0050380">
    <property type="term" value="F:undecaprenyl-diphosphatase activity"/>
    <property type="evidence" value="ECO:0007669"/>
    <property type="project" value="UniProtKB-EC"/>
</dbReference>
<feature type="transmembrane region" description="Helical" evidence="12">
    <location>
        <begin position="109"/>
        <end position="130"/>
    </location>
</feature>
<dbReference type="NCBIfam" id="NF001390">
    <property type="entry name" value="PRK00281.1-4"/>
    <property type="match status" value="1"/>
</dbReference>
<keyword evidence="5" id="KW-1003">Cell membrane</keyword>
<evidence type="ECO:0000256" key="1">
    <source>
        <dbReference type="ARBA" id="ARBA00004651"/>
    </source>
</evidence>
<feature type="transmembrane region" description="Helical" evidence="12">
    <location>
        <begin position="81"/>
        <end position="100"/>
    </location>
</feature>
<dbReference type="HAMAP" id="MF_01006">
    <property type="entry name" value="Undec_diphosphatase"/>
    <property type="match status" value="1"/>
</dbReference>
<protein>
    <recommendedName>
        <fullName evidence="4">Undecaprenyl-diphosphatase</fullName>
        <ecNumber evidence="3">3.6.1.27</ecNumber>
    </recommendedName>
    <alternativeName>
        <fullName evidence="10">Undecaprenyl pyrophosphate phosphatase</fullName>
    </alternativeName>
</protein>
<evidence type="ECO:0000256" key="12">
    <source>
        <dbReference type="SAM" id="Phobius"/>
    </source>
</evidence>
<dbReference type="AlphaFoldDB" id="T1AV01"/>